<accession>A0A0P0XN65</accession>
<keyword evidence="3" id="KW-1185">Reference proteome</keyword>
<dbReference type="EMBL" id="AP014965">
    <property type="protein sequence ID" value="BAT08448.1"/>
    <property type="molecule type" value="Genomic_DNA"/>
</dbReference>
<evidence type="ECO:0000256" key="1">
    <source>
        <dbReference type="SAM" id="MobiDB-lite"/>
    </source>
</evidence>
<name>A0A0P0XN65_ORYSJ</name>
<sequence>MGLVVPRPPGGAQRARKQRPAPSFGLRNESHQNTQLEPRFTVRASVAITASRALLSRIHRAASRKPTRLARYGLAATVTAAGLPSLDGSRRCVVGGWWHVAITVGKAVGPLGRGE</sequence>
<evidence type="ECO:0000313" key="3">
    <source>
        <dbReference type="Proteomes" id="UP000059680"/>
    </source>
</evidence>
<dbReference type="AlphaFoldDB" id="A0A0P0XN65"/>
<dbReference type="Proteomes" id="UP000059680">
    <property type="component" value="Chromosome 9"/>
</dbReference>
<dbReference type="InParanoid" id="A0A0P0XN65"/>
<organism evidence="2 3">
    <name type="scientific">Oryza sativa subsp. japonica</name>
    <name type="common">Rice</name>
    <dbReference type="NCBI Taxonomy" id="39947"/>
    <lineage>
        <taxon>Eukaryota</taxon>
        <taxon>Viridiplantae</taxon>
        <taxon>Streptophyta</taxon>
        <taxon>Embryophyta</taxon>
        <taxon>Tracheophyta</taxon>
        <taxon>Spermatophyta</taxon>
        <taxon>Magnoliopsida</taxon>
        <taxon>Liliopsida</taxon>
        <taxon>Poales</taxon>
        <taxon>Poaceae</taxon>
        <taxon>BOP clade</taxon>
        <taxon>Oryzoideae</taxon>
        <taxon>Oryzeae</taxon>
        <taxon>Oryzinae</taxon>
        <taxon>Oryza</taxon>
        <taxon>Oryza sativa</taxon>
    </lineage>
</organism>
<evidence type="ECO:0000313" key="2">
    <source>
        <dbReference type="EMBL" id="BAT08448.1"/>
    </source>
</evidence>
<protein>
    <submittedName>
        <fullName evidence="2">Os09g0457950 protein</fullName>
    </submittedName>
</protein>
<feature type="region of interest" description="Disordered" evidence="1">
    <location>
        <begin position="1"/>
        <end position="35"/>
    </location>
</feature>
<reference evidence="3" key="1">
    <citation type="journal article" date="2005" name="Nature">
        <title>The map-based sequence of the rice genome.</title>
        <authorList>
            <consortium name="International rice genome sequencing project (IRGSP)"/>
            <person name="Matsumoto T."/>
            <person name="Wu J."/>
            <person name="Kanamori H."/>
            <person name="Katayose Y."/>
            <person name="Fujisawa M."/>
            <person name="Namiki N."/>
            <person name="Mizuno H."/>
            <person name="Yamamoto K."/>
            <person name="Antonio B.A."/>
            <person name="Baba T."/>
            <person name="Sakata K."/>
            <person name="Nagamura Y."/>
            <person name="Aoki H."/>
            <person name="Arikawa K."/>
            <person name="Arita K."/>
            <person name="Bito T."/>
            <person name="Chiden Y."/>
            <person name="Fujitsuka N."/>
            <person name="Fukunaka R."/>
            <person name="Hamada M."/>
            <person name="Harada C."/>
            <person name="Hayashi A."/>
            <person name="Hijishita S."/>
            <person name="Honda M."/>
            <person name="Hosokawa S."/>
            <person name="Ichikawa Y."/>
            <person name="Idonuma A."/>
            <person name="Iijima M."/>
            <person name="Ikeda M."/>
            <person name="Ikeno M."/>
            <person name="Ito K."/>
            <person name="Ito S."/>
            <person name="Ito T."/>
            <person name="Ito Y."/>
            <person name="Ito Y."/>
            <person name="Iwabuchi A."/>
            <person name="Kamiya K."/>
            <person name="Karasawa W."/>
            <person name="Kurita K."/>
            <person name="Katagiri S."/>
            <person name="Kikuta A."/>
            <person name="Kobayashi H."/>
            <person name="Kobayashi N."/>
            <person name="Machita K."/>
            <person name="Maehara T."/>
            <person name="Masukawa M."/>
            <person name="Mizubayashi T."/>
            <person name="Mukai Y."/>
            <person name="Nagasaki H."/>
            <person name="Nagata Y."/>
            <person name="Naito S."/>
            <person name="Nakashima M."/>
            <person name="Nakama Y."/>
            <person name="Nakamichi Y."/>
            <person name="Nakamura M."/>
            <person name="Meguro A."/>
            <person name="Negishi M."/>
            <person name="Ohta I."/>
            <person name="Ohta T."/>
            <person name="Okamoto M."/>
            <person name="Ono N."/>
            <person name="Saji S."/>
            <person name="Sakaguchi M."/>
            <person name="Sakai K."/>
            <person name="Shibata M."/>
            <person name="Shimokawa T."/>
            <person name="Song J."/>
            <person name="Takazaki Y."/>
            <person name="Terasawa K."/>
            <person name="Tsugane M."/>
            <person name="Tsuji K."/>
            <person name="Ueda S."/>
            <person name="Waki K."/>
            <person name="Yamagata H."/>
            <person name="Yamamoto M."/>
            <person name="Yamamoto S."/>
            <person name="Yamane H."/>
            <person name="Yoshiki S."/>
            <person name="Yoshihara R."/>
            <person name="Yukawa K."/>
            <person name="Zhong H."/>
            <person name="Yano M."/>
            <person name="Yuan Q."/>
            <person name="Ouyang S."/>
            <person name="Liu J."/>
            <person name="Jones K.M."/>
            <person name="Gansberger K."/>
            <person name="Moffat K."/>
            <person name="Hill J."/>
            <person name="Bera J."/>
            <person name="Fadrosh D."/>
            <person name="Jin S."/>
            <person name="Johri S."/>
            <person name="Kim M."/>
            <person name="Overton L."/>
            <person name="Reardon M."/>
            <person name="Tsitrin T."/>
            <person name="Vuong H."/>
            <person name="Weaver B."/>
            <person name="Ciecko A."/>
            <person name="Tallon L."/>
            <person name="Jackson J."/>
            <person name="Pai G."/>
            <person name="Aken S.V."/>
            <person name="Utterback T."/>
            <person name="Reidmuller S."/>
            <person name="Feldblyum T."/>
            <person name="Hsiao J."/>
            <person name="Zismann V."/>
            <person name="Iobst S."/>
            <person name="de Vazeille A.R."/>
            <person name="Buell C.R."/>
            <person name="Ying K."/>
            <person name="Li Y."/>
            <person name="Lu T."/>
            <person name="Huang Y."/>
            <person name="Zhao Q."/>
            <person name="Feng Q."/>
            <person name="Zhang L."/>
            <person name="Zhu J."/>
            <person name="Weng Q."/>
            <person name="Mu J."/>
            <person name="Lu Y."/>
            <person name="Fan D."/>
            <person name="Liu Y."/>
            <person name="Guan J."/>
            <person name="Zhang Y."/>
            <person name="Yu S."/>
            <person name="Liu X."/>
            <person name="Zhang Y."/>
            <person name="Hong G."/>
            <person name="Han B."/>
            <person name="Choisne N."/>
            <person name="Demange N."/>
            <person name="Orjeda G."/>
            <person name="Samain S."/>
            <person name="Cattolico L."/>
            <person name="Pelletier E."/>
            <person name="Couloux A."/>
            <person name="Segurens B."/>
            <person name="Wincker P."/>
            <person name="D'Hont A."/>
            <person name="Scarpelli C."/>
            <person name="Weissenbach J."/>
            <person name="Salanoubat M."/>
            <person name="Quetier F."/>
            <person name="Yu Y."/>
            <person name="Kim H.R."/>
            <person name="Rambo T."/>
            <person name="Currie J."/>
            <person name="Collura K."/>
            <person name="Luo M."/>
            <person name="Yang T."/>
            <person name="Ammiraju J.S.S."/>
            <person name="Engler F."/>
            <person name="Soderlund C."/>
            <person name="Wing R.A."/>
            <person name="Palmer L.E."/>
            <person name="de la Bastide M."/>
            <person name="Spiegel L."/>
            <person name="Nascimento L."/>
            <person name="Zutavern T."/>
            <person name="O'Shaughnessy A."/>
            <person name="Dike S."/>
            <person name="Dedhia N."/>
            <person name="Preston R."/>
            <person name="Balija V."/>
            <person name="McCombie W.R."/>
            <person name="Chow T."/>
            <person name="Chen H."/>
            <person name="Chung M."/>
            <person name="Chen C."/>
            <person name="Shaw J."/>
            <person name="Wu H."/>
            <person name="Hsiao K."/>
            <person name="Chao Y."/>
            <person name="Chu M."/>
            <person name="Cheng C."/>
            <person name="Hour A."/>
            <person name="Lee P."/>
            <person name="Lin S."/>
            <person name="Lin Y."/>
            <person name="Liou J."/>
            <person name="Liu S."/>
            <person name="Hsing Y."/>
            <person name="Raghuvanshi S."/>
            <person name="Mohanty A."/>
            <person name="Bharti A.K."/>
            <person name="Gaur A."/>
            <person name="Gupta V."/>
            <person name="Kumar D."/>
            <person name="Ravi V."/>
            <person name="Vij S."/>
            <person name="Kapur A."/>
            <person name="Khurana P."/>
            <person name="Khurana P."/>
            <person name="Khurana J.P."/>
            <person name="Tyagi A.K."/>
            <person name="Gaikwad K."/>
            <person name="Singh A."/>
            <person name="Dalal V."/>
            <person name="Srivastava S."/>
            <person name="Dixit A."/>
            <person name="Pal A.K."/>
            <person name="Ghazi I.A."/>
            <person name="Yadav M."/>
            <person name="Pandit A."/>
            <person name="Bhargava A."/>
            <person name="Sureshbabu K."/>
            <person name="Batra K."/>
            <person name="Sharma T.R."/>
            <person name="Mohapatra T."/>
            <person name="Singh N.K."/>
            <person name="Messing J."/>
            <person name="Nelson A.B."/>
            <person name="Fuks G."/>
            <person name="Kavchok S."/>
            <person name="Keizer G."/>
            <person name="Linton E."/>
            <person name="Llaca V."/>
            <person name="Song R."/>
            <person name="Tanyolac B."/>
            <person name="Young S."/>
            <person name="Ho-Il K."/>
            <person name="Hahn J.H."/>
            <person name="Sangsakoo G."/>
            <person name="Vanavichit A."/>
            <person name="de Mattos Luiz.A.T."/>
            <person name="Zimmer P.D."/>
            <person name="Malone G."/>
            <person name="Dellagostin O."/>
            <person name="de Oliveira A.C."/>
            <person name="Bevan M."/>
            <person name="Bancroft I."/>
            <person name="Minx P."/>
            <person name="Cordum H."/>
            <person name="Wilson R."/>
            <person name="Cheng Z."/>
            <person name="Jin W."/>
            <person name="Jiang J."/>
            <person name="Leong S.A."/>
            <person name="Iwama H."/>
            <person name="Gojobori T."/>
            <person name="Itoh T."/>
            <person name="Niimura Y."/>
            <person name="Fujii Y."/>
            <person name="Habara T."/>
            <person name="Sakai H."/>
            <person name="Sato Y."/>
            <person name="Wilson G."/>
            <person name="Kumar K."/>
            <person name="McCouch S."/>
            <person name="Juretic N."/>
            <person name="Hoen D."/>
            <person name="Wright S."/>
            <person name="Bruskiewich R."/>
            <person name="Bureau T."/>
            <person name="Miyao A."/>
            <person name="Hirochika H."/>
            <person name="Nishikawa T."/>
            <person name="Kadowaki K."/>
            <person name="Sugiura M."/>
            <person name="Burr B."/>
            <person name="Sasaki T."/>
        </authorList>
    </citation>
    <scope>NUCLEOTIDE SEQUENCE [LARGE SCALE GENOMIC DNA]</scope>
    <source>
        <strain evidence="3">cv. Nipponbare</strain>
    </source>
</reference>
<proteinExistence type="predicted"/>
<reference evidence="2 3" key="2">
    <citation type="journal article" date="2013" name="Plant Cell Physiol.">
        <title>Rice Annotation Project Database (RAP-DB): an integrative and interactive database for rice genomics.</title>
        <authorList>
            <person name="Sakai H."/>
            <person name="Lee S.S."/>
            <person name="Tanaka T."/>
            <person name="Numa H."/>
            <person name="Kim J."/>
            <person name="Kawahara Y."/>
            <person name="Wakimoto H."/>
            <person name="Yang C.C."/>
            <person name="Iwamoto M."/>
            <person name="Abe T."/>
            <person name="Yamada Y."/>
            <person name="Muto A."/>
            <person name="Inokuchi H."/>
            <person name="Ikemura T."/>
            <person name="Matsumoto T."/>
            <person name="Sasaki T."/>
            <person name="Itoh T."/>
        </authorList>
    </citation>
    <scope>NUCLEOTIDE SEQUENCE [LARGE SCALE GENOMIC DNA]</scope>
    <source>
        <strain evidence="3">cv. Nipponbare</strain>
    </source>
</reference>
<reference evidence="2 3" key="3">
    <citation type="journal article" date="2013" name="Rice">
        <title>Improvement of the Oryza sativa Nipponbare reference genome using next generation sequence and optical map data.</title>
        <authorList>
            <person name="Kawahara Y."/>
            <person name="de la Bastide M."/>
            <person name="Hamilton J.P."/>
            <person name="Kanamori H."/>
            <person name="McCombie W.R."/>
            <person name="Ouyang S."/>
            <person name="Schwartz D.C."/>
            <person name="Tanaka T."/>
            <person name="Wu J."/>
            <person name="Zhou S."/>
            <person name="Childs K.L."/>
            <person name="Davidson R.M."/>
            <person name="Lin H."/>
            <person name="Quesada-Ocampo L."/>
            <person name="Vaillancourt B."/>
            <person name="Sakai H."/>
            <person name="Lee S.S."/>
            <person name="Kim J."/>
            <person name="Numa H."/>
            <person name="Itoh T."/>
            <person name="Buell C.R."/>
            <person name="Matsumoto T."/>
        </authorList>
    </citation>
    <scope>NUCLEOTIDE SEQUENCE [LARGE SCALE GENOMIC DNA]</scope>
    <source>
        <strain evidence="3">cv. Nipponbare</strain>
    </source>
</reference>
<gene>
    <name evidence="2" type="ordered locus">Os09g0457950</name>
    <name evidence="2" type="ORF">OSNPB_090457950</name>
</gene>
<dbReference type="PaxDb" id="39947-A0A0P0XN65"/>